<dbReference type="GO" id="GO:0016491">
    <property type="term" value="F:oxidoreductase activity"/>
    <property type="evidence" value="ECO:0007669"/>
    <property type="project" value="InterPro"/>
</dbReference>
<feature type="transmembrane region" description="Helical" evidence="5">
    <location>
        <begin position="124"/>
        <end position="150"/>
    </location>
</feature>
<evidence type="ECO:0000256" key="2">
    <source>
        <dbReference type="ARBA" id="ARBA00022692"/>
    </source>
</evidence>
<evidence type="ECO:0000259" key="6">
    <source>
        <dbReference type="Pfam" id="PF04116"/>
    </source>
</evidence>
<feature type="transmembrane region" description="Helical" evidence="5">
    <location>
        <begin position="61"/>
        <end position="79"/>
    </location>
</feature>
<evidence type="ECO:0000256" key="5">
    <source>
        <dbReference type="SAM" id="Phobius"/>
    </source>
</evidence>
<evidence type="ECO:0000256" key="3">
    <source>
        <dbReference type="ARBA" id="ARBA00022989"/>
    </source>
</evidence>
<dbReference type="Pfam" id="PF04116">
    <property type="entry name" value="FA_hydroxylase"/>
    <property type="match status" value="1"/>
</dbReference>
<keyword evidence="2 5" id="KW-0812">Transmembrane</keyword>
<dbReference type="InterPro" id="IPR050307">
    <property type="entry name" value="Sterol_Desaturase_Related"/>
</dbReference>
<evidence type="ECO:0000313" key="8">
    <source>
        <dbReference type="Proteomes" id="UP001054837"/>
    </source>
</evidence>
<dbReference type="PANTHER" id="PTHR11863">
    <property type="entry name" value="STEROL DESATURASE"/>
    <property type="match status" value="1"/>
</dbReference>
<organism evidence="7 8">
    <name type="scientific">Caerostris darwini</name>
    <dbReference type="NCBI Taxonomy" id="1538125"/>
    <lineage>
        <taxon>Eukaryota</taxon>
        <taxon>Metazoa</taxon>
        <taxon>Ecdysozoa</taxon>
        <taxon>Arthropoda</taxon>
        <taxon>Chelicerata</taxon>
        <taxon>Arachnida</taxon>
        <taxon>Araneae</taxon>
        <taxon>Araneomorphae</taxon>
        <taxon>Entelegynae</taxon>
        <taxon>Araneoidea</taxon>
        <taxon>Araneidae</taxon>
        <taxon>Caerostris</taxon>
    </lineage>
</organism>
<evidence type="ECO:0000313" key="7">
    <source>
        <dbReference type="EMBL" id="GIY81618.1"/>
    </source>
</evidence>
<feature type="domain" description="Fatty acid hydroxylase" evidence="6">
    <location>
        <begin position="67"/>
        <end position="190"/>
    </location>
</feature>
<evidence type="ECO:0000256" key="4">
    <source>
        <dbReference type="ARBA" id="ARBA00023136"/>
    </source>
</evidence>
<dbReference type="Proteomes" id="UP001054837">
    <property type="component" value="Unassembled WGS sequence"/>
</dbReference>
<keyword evidence="8" id="KW-1185">Reference proteome</keyword>
<reference evidence="7 8" key="1">
    <citation type="submission" date="2021-06" db="EMBL/GenBank/DDBJ databases">
        <title>Caerostris darwini draft genome.</title>
        <authorList>
            <person name="Kono N."/>
            <person name="Arakawa K."/>
        </authorList>
    </citation>
    <scope>NUCLEOTIDE SEQUENCE [LARGE SCALE GENOMIC DNA]</scope>
</reference>
<name>A0AAV4WJ83_9ARAC</name>
<dbReference type="GO" id="GO:0005506">
    <property type="term" value="F:iron ion binding"/>
    <property type="evidence" value="ECO:0007669"/>
    <property type="project" value="InterPro"/>
</dbReference>
<dbReference type="EMBL" id="BPLQ01014652">
    <property type="protein sequence ID" value="GIY81618.1"/>
    <property type="molecule type" value="Genomic_DNA"/>
</dbReference>
<dbReference type="GO" id="GO:0008610">
    <property type="term" value="P:lipid biosynthetic process"/>
    <property type="evidence" value="ECO:0007669"/>
    <property type="project" value="InterPro"/>
</dbReference>
<gene>
    <name evidence="7" type="primary">FAXDC2</name>
    <name evidence="7" type="ORF">CDAR_587231</name>
</gene>
<dbReference type="GO" id="GO:0016020">
    <property type="term" value="C:membrane"/>
    <property type="evidence" value="ECO:0007669"/>
    <property type="project" value="UniProtKB-SubCell"/>
</dbReference>
<comment type="caution">
    <text evidence="7">The sequence shown here is derived from an EMBL/GenBank/DDBJ whole genome shotgun (WGS) entry which is preliminary data.</text>
</comment>
<keyword evidence="4 5" id="KW-0472">Membrane</keyword>
<sequence length="202" mass="23296">MLEEYFNLQNSSKVSYKDVLKVAKKVLFNQAIQIPILYAAYPLILWRGIDLGKTLPSARSMISDFWIGLLLAEVVFYYSHRLLHQSFFYKHIHKNHHEWTAPIAITALYCHPVEHLMSNFSTAFIPFLILGSHLVTLWCGVSMALTMTLITHSGFSCPMFLTLSENHNFHHSKFNYNYGILGILDRLHGTDYSVSKQQNKSE</sequence>
<evidence type="ECO:0000256" key="1">
    <source>
        <dbReference type="ARBA" id="ARBA00004370"/>
    </source>
</evidence>
<dbReference type="InterPro" id="IPR006694">
    <property type="entry name" value="Fatty_acid_hydroxylase"/>
</dbReference>
<proteinExistence type="predicted"/>
<dbReference type="AlphaFoldDB" id="A0AAV4WJ83"/>
<protein>
    <submittedName>
        <fullName evidence="7">Fatty acid hydroxylase domain-containing protein 2</fullName>
    </submittedName>
</protein>
<accession>A0AAV4WJ83</accession>
<feature type="transmembrane region" description="Helical" evidence="5">
    <location>
        <begin position="27"/>
        <end position="49"/>
    </location>
</feature>
<keyword evidence="3 5" id="KW-1133">Transmembrane helix</keyword>
<comment type="subcellular location">
    <subcellularLocation>
        <location evidence="1">Membrane</location>
    </subcellularLocation>
</comment>